<evidence type="ECO:0000256" key="1">
    <source>
        <dbReference type="ARBA" id="ARBA00022801"/>
    </source>
</evidence>
<proteinExistence type="predicted"/>
<dbReference type="Gene3D" id="1.20.1270.50">
    <property type="entry name" value="Glycoside hydrolase family 38, central domain"/>
    <property type="match status" value="1"/>
</dbReference>
<dbReference type="EMBL" id="QGKX02001290">
    <property type="protein sequence ID" value="KAF3541816.1"/>
    <property type="molecule type" value="Genomic_DNA"/>
</dbReference>
<dbReference type="SUPFAM" id="SSF88688">
    <property type="entry name" value="Families 57/38 glycoside transferase middle domain"/>
    <property type="match status" value="1"/>
</dbReference>
<dbReference type="GO" id="GO:0048364">
    <property type="term" value="P:root development"/>
    <property type="evidence" value="ECO:0007669"/>
    <property type="project" value="InterPro"/>
</dbReference>
<dbReference type="InterPro" id="IPR028995">
    <property type="entry name" value="Glyco_hydro_57/38_cen_sf"/>
</dbReference>
<keyword evidence="1" id="KW-0378">Hydrolase</keyword>
<gene>
    <name evidence="3" type="ORF">F2Q69_00023654</name>
</gene>
<evidence type="ECO:0000313" key="3">
    <source>
        <dbReference type="EMBL" id="KAF3541816.1"/>
    </source>
</evidence>
<feature type="domain" description="Glycoside hydrolase family 38 central" evidence="2">
    <location>
        <begin position="132"/>
        <end position="168"/>
    </location>
</feature>
<dbReference type="Pfam" id="PF03087">
    <property type="entry name" value="BPS1"/>
    <property type="match status" value="1"/>
</dbReference>
<organism evidence="3 4">
    <name type="scientific">Brassica cretica</name>
    <name type="common">Mustard</name>
    <dbReference type="NCBI Taxonomy" id="69181"/>
    <lineage>
        <taxon>Eukaryota</taxon>
        <taxon>Viridiplantae</taxon>
        <taxon>Streptophyta</taxon>
        <taxon>Embryophyta</taxon>
        <taxon>Tracheophyta</taxon>
        <taxon>Spermatophyta</taxon>
        <taxon>Magnoliopsida</taxon>
        <taxon>eudicotyledons</taxon>
        <taxon>Gunneridae</taxon>
        <taxon>Pentapetalae</taxon>
        <taxon>rosids</taxon>
        <taxon>malvids</taxon>
        <taxon>Brassicales</taxon>
        <taxon>Brassicaceae</taxon>
        <taxon>Brassiceae</taxon>
        <taxon>Brassica</taxon>
    </lineage>
</organism>
<evidence type="ECO:0000313" key="4">
    <source>
        <dbReference type="Proteomes" id="UP000712600"/>
    </source>
</evidence>
<name>A0A8S9QIW4_BRACR</name>
<accession>A0A8S9QIW4</accession>
<dbReference type="FunFam" id="1.20.1270.50:FF:000003">
    <property type="entry name" value="Alpha-mannosidase"/>
    <property type="match status" value="1"/>
</dbReference>
<reference evidence="3" key="1">
    <citation type="submission" date="2019-12" db="EMBL/GenBank/DDBJ databases">
        <title>Genome sequencing and annotation of Brassica cretica.</title>
        <authorList>
            <person name="Studholme D.J."/>
            <person name="Sarris P."/>
        </authorList>
    </citation>
    <scope>NUCLEOTIDE SEQUENCE</scope>
    <source>
        <strain evidence="3">PFS-109/04</strain>
        <tissue evidence="3">Leaf</tissue>
    </source>
</reference>
<dbReference type="AlphaFoldDB" id="A0A8S9QIW4"/>
<dbReference type="Proteomes" id="UP000712600">
    <property type="component" value="Unassembled WGS sequence"/>
</dbReference>
<dbReference type="InterPro" id="IPR004320">
    <property type="entry name" value="BPS1_pln"/>
</dbReference>
<dbReference type="Pfam" id="PF09261">
    <property type="entry name" value="Alpha-mann_mid"/>
    <property type="match status" value="1"/>
</dbReference>
<comment type="caution">
    <text evidence="3">The sequence shown here is derived from an EMBL/GenBank/DDBJ whole genome shotgun (WGS) entry which is preliminary data.</text>
</comment>
<protein>
    <recommendedName>
        <fullName evidence="2">Glycoside hydrolase family 38 central domain-containing protein</fullName>
    </recommendedName>
</protein>
<dbReference type="GO" id="GO:0048367">
    <property type="term" value="P:shoot system development"/>
    <property type="evidence" value="ECO:0007669"/>
    <property type="project" value="InterPro"/>
</dbReference>
<evidence type="ECO:0000259" key="2">
    <source>
        <dbReference type="Pfam" id="PF09261"/>
    </source>
</evidence>
<dbReference type="InterPro" id="IPR015341">
    <property type="entry name" value="Glyco_hydro_38_cen"/>
</dbReference>
<dbReference type="InterPro" id="IPR037094">
    <property type="entry name" value="Glyco_hydro_38_cen_sf"/>
</dbReference>
<dbReference type="GO" id="GO:0004559">
    <property type="term" value="F:alpha-mannosidase activity"/>
    <property type="evidence" value="ECO:0007669"/>
    <property type="project" value="InterPro"/>
</dbReference>
<sequence length="241" mass="26523">MELTGITHQPPDLQVHTKKSHEISQIKSWSSFDRRTTAWITDGLSLLRDVQETLSNILHLPQSHESLRNRPVFFENLLENLLRFVDAYGTVSTSPLPKSLFGEKTTSKSPPTIGQVVLLADTTWYPTEPLPLGIAQHHDCVTGTAKQYVANDYAKRLALAASEVTNVLFKTFLGGISINVVVGSEVTTLKSLEESSSIIITEMPINISRSYNNSGLLRSEGYHQSSFVGSYASNYVTGASP</sequence>
<dbReference type="GO" id="GO:0006013">
    <property type="term" value="P:mannose metabolic process"/>
    <property type="evidence" value="ECO:0007669"/>
    <property type="project" value="InterPro"/>
</dbReference>